<feature type="transmembrane region" description="Helical" evidence="1">
    <location>
        <begin position="9"/>
        <end position="27"/>
    </location>
</feature>
<keyword evidence="1" id="KW-1133">Transmembrane helix</keyword>
<reference evidence="4" key="1">
    <citation type="submission" date="2016-10" db="EMBL/GenBank/DDBJ databases">
        <authorList>
            <person name="de Groot N.N."/>
        </authorList>
    </citation>
    <scope>NUCLEOTIDE SEQUENCE [LARGE SCALE GENOMIC DNA]</scope>
    <source>
        <strain evidence="4">10nlg</strain>
    </source>
</reference>
<keyword evidence="1" id="KW-0812">Transmembrane</keyword>
<protein>
    <submittedName>
        <fullName evidence="3">Two-component signal transduction system YycFG, regulatory protein YycI</fullName>
    </submittedName>
</protein>
<name>A0A1H9WL01_9BACI</name>
<dbReference type="STRING" id="1464123.SAMN05444126_13812"/>
<keyword evidence="4" id="KW-1185">Reference proteome</keyword>
<dbReference type="AlphaFoldDB" id="A0A1H9WL01"/>
<dbReference type="OrthoDB" id="2388036at2"/>
<dbReference type="RefSeq" id="WP_093074975.1">
    <property type="nucleotide sequence ID" value="NZ_FOGV01000038.1"/>
</dbReference>
<sequence>MDWSKTKSIFIVTFLLLNIFLGFQLYSKMSGDNLAVMTETTLEDRLETNNIEMRFDDEDENIEAGPITVSPRTFDERFLAQETERQDIEMLNEHTIYSLLEQPYQLVDANLSASVDAFTQQYIYEGEQYEIAEYNEEEDYIGLYQTHEGRKIDEYERENYHVVLHLNEDMQVQAYLQTMVNVAEQDRVQELLSPIEVVERLFNQQHIRMNTVVEDAELGYYSLVEPDADFQVYAPVWRIEADDEWFFVDAQQGELQTIQSME</sequence>
<evidence type="ECO:0000259" key="2">
    <source>
        <dbReference type="Pfam" id="PF09648"/>
    </source>
</evidence>
<gene>
    <name evidence="3" type="ORF">SAMN05444126_13812</name>
</gene>
<organism evidence="3 4">
    <name type="scientific">Salisediminibacterium halotolerans</name>
    <dbReference type="NCBI Taxonomy" id="517425"/>
    <lineage>
        <taxon>Bacteria</taxon>
        <taxon>Bacillati</taxon>
        <taxon>Bacillota</taxon>
        <taxon>Bacilli</taxon>
        <taxon>Bacillales</taxon>
        <taxon>Bacillaceae</taxon>
        <taxon>Salisediminibacterium</taxon>
    </lineage>
</organism>
<dbReference type="EMBL" id="FOGV01000038">
    <property type="protein sequence ID" value="SES34580.1"/>
    <property type="molecule type" value="Genomic_DNA"/>
</dbReference>
<dbReference type="GO" id="GO:0016020">
    <property type="term" value="C:membrane"/>
    <property type="evidence" value="ECO:0007669"/>
    <property type="project" value="InterPro"/>
</dbReference>
<accession>A0A1H9WL01</accession>
<proteinExistence type="predicted"/>
<evidence type="ECO:0000256" key="1">
    <source>
        <dbReference type="SAM" id="Phobius"/>
    </source>
</evidence>
<evidence type="ECO:0000313" key="3">
    <source>
        <dbReference type="EMBL" id="SES34580.1"/>
    </source>
</evidence>
<feature type="domain" description="Regulatory protein YycH-like" evidence="2">
    <location>
        <begin position="37"/>
        <end position="250"/>
    </location>
</feature>
<dbReference type="Gene3D" id="2.40.128.690">
    <property type="entry name" value="YycH protein, domain 3-like"/>
    <property type="match status" value="1"/>
</dbReference>
<keyword evidence="1" id="KW-0472">Membrane</keyword>
<dbReference type="Pfam" id="PF09648">
    <property type="entry name" value="YycI"/>
    <property type="match status" value="1"/>
</dbReference>
<comment type="caution">
    <text evidence="3">The sequence shown here is derived from an EMBL/GenBank/DDBJ whole genome shotgun (WGS) entry which is preliminary data.</text>
</comment>
<dbReference type="InterPro" id="IPR018604">
    <property type="entry name" value="YycI-like"/>
</dbReference>
<evidence type="ECO:0000313" key="4">
    <source>
        <dbReference type="Proteomes" id="UP000199318"/>
    </source>
</evidence>
<dbReference type="Proteomes" id="UP000199318">
    <property type="component" value="Unassembled WGS sequence"/>
</dbReference>